<name>A0A1W1E894_9ZZZZ</name>
<dbReference type="Pfam" id="PF24608">
    <property type="entry name" value="PDDEXK_15"/>
    <property type="match status" value="1"/>
</dbReference>
<proteinExistence type="predicted"/>
<evidence type="ECO:0000313" key="1">
    <source>
        <dbReference type="EMBL" id="SFV90172.1"/>
    </source>
</evidence>
<protein>
    <recommendedName>
        <fullName evidence="2">Holliday junction resolvase</fullName>
    </recommendedName>
</protein>
<gene>
    <name evidence="1" type="ORF">MNB_SV-4-1288</name>
</gene>
<organism evidence="1">
    <name type="scientific">hydrothermal vent metagenome</name>
    <dbReference type="NCBI Taxonomy" id="652676"/>
    <lineage>
        <taxon>unclassified sequences</taxon>
        <taxon>metagenomes</taxon>
        <taxon>ecological metagenomes</taxon>
    </lineage>
</organism>
<dbReference type="AlphaFoldDB" id="A0A1W1E894"/>
<accession>A0A1W1E894</accession>
<evidence type="ECO:0008006" key="2">
    <source>
        <dbReference type="Google" id="ProtNLM"/>
    </source>
</evidence>
<dbReference type="EMBL" id="FPIB01000010">
    <property type="protein sequence ID" value="SFV90172.1"/>
    <property type="molecule type" value="Genomic_DNA"/>
</dbReference>
<dbReference type="InterPro" id="IPR056931">
    <property type="entry name" value="D14-like"/>
</dbReference>
<sequence length="124" mass="14265">MGAMQRNKGRRAEQLIVNRLKEHGFDRAARNLSQTRDSGYDITGLEPFAIEIKDHKKLNVSQWWQQTTDNAAGDLIPCLIYHIPNTSRWMVQLPMSVINSELCSNRTVTVDFEDFIYVAREIVA</sequence>
<reference evidence="1" key="1">
    <citation type="submission" date="2016-10" db="EMBL/GenBank/DDBJ databases">
        <authorList>
            <person name="de Groot N.N."/>
        </authorList>
    </citation>
    <scope>NUCLEOTIDE SEQUENCE</scope>
</reference>